<dbReference type="PANTHER" id="PTHR41283">
    <property type="entry name" value="AMINOGLYCOSIDE PHOSPHOTRANSFERASE"/>
    <property type="match status" value="1"/>
</dbReference>
<keyword evidence="3" id="KW-1185">Reference proteome</keyword>
<dbReference type="InterPro" id="IPR002575">
    <property type="entry name" value="Aminoglycoside_PTrfase"/>
</dbReference>
<evidence type="ECO:0000259" key="1">
    <source>
        <dbReference type="Pfam" id="PF01636"/>
    </source>
</evidence>
<organism evidence="2 3">
    <name type="scientific">Paenibacillus cineris</name>
    <dbReference type="NCBI Taxonomy" id="237530"/>
    <lineage>
        <taxon>Bacteria</taxon>
        <taxon>Bacillati</taxon>
        <taxon>Bacillota</taxon>
        <taxon>Bacilli</taxon>
        <taxon>Bacillales</taxon>
        <taxon>Paenibacillaceae</taxon>
        <taxon>Paenibacillus</taxon>
    </lineage>
</organism>
<dbReference type="RefSeq" id="WP_212982639.1">
    <property type="nucleotide sequence ID" value="NZ_BORU01000001.1"/>
</dbReference>
<evidence type="ECO:0000313" key="3">
    <source>
        <dbReference type="Proteomes" id="UP000676601"/>
    </source>
</evidence>
<dbReference type="Gene3D" id="3.90.1200.10">
    <property type="match status" value="1"/>
</dbReference>
<name>A0ABQ4L645_9BACL</name>
<reference evidence="2 3" key="1">
    <citation type="submission" date="2021-03" db="EMBL/GenBank/DDBJ databases">
        <title>Antimicrobial resistance genes in bacteria isolated from Japanese honey, and their potential for conferring macrolide and lincosamide resistance in the American foulbrood pathogen Paenibacillus larvae.</title>
        <authorList>
            <person name="Okamoto M."/>
            <person name="Kumagai M."/>
            <person name="Kanamori H."/>
            <person name="Takamatsu D."/>
        </authorList>
    </citation>
    <scope>NUCLEOTIDE SEQUENCE [LARGE SCALE GENOMIC DNA]</scope>
    <source>
        <strain evidence="2 3">J21TS7</strain>
    </source>
</reference>
<dbReference type="SUPFAM" id="SSF56112">
    <property type="entry name" value="Protein kinase-like (PK-like)"/>
    <property type="match status" value="1"/>
</dbReference>
<proteinExistence type="predicted"/>
<dbReference type="PANTHER" id="PTHR41283:SF1">
    <property type="entry name" value="AMINOGLYCOSIDE PHOSPHOTRANSFERASE DOMAIN-CONTAINING PROTEIN"/>
    <property type="match status" value="1"/>
</dbReference>
<evidence type="ECO:0000313" key="2">
    <source>
        <dbReference type="EMBL" id="GIO52072.1"/>
    </source>
</evidence>
<protein>
    <submittedName>
        <fullName evidence="2">Aminoglycoside phosphotransferase</fullName>
    </submittedName>
</protein>
<comment type="caution">
    <text evidence="2">The sequence shown here is derived from an EMBL/GenBank/DDBJ whole genome shotgun (WGS) entry which is preliminary data.</text>
</comment>
<dbReference type="Proteomes" id="UP000676601">
    <property type="component" value="Unassembled WGS sequence"/>
</dbReference>
<dbReference type="InterPro" id="IPR011009">
    <property type="entry name" value="Kinase-like_dom_sf"/>
</dbReference>
<sequence>MEPIEERIRKLLVEIREQVGYDRSEPLEKGFSDARKFVLYQADTPVYLLRIHEGSMYARQGMEFELLRKHEANQVRCSKPLVAGLAGHLDLCYLLLSYIPGVSGDEVLPGLAPEAQLQQGTAAGKELRKIHQVTPEVPINWAVRRAEKYRQKREKVRELGLRFYRQNDLEKYIDDNLGLLEKSPVTFQHDDFHPSNLIFQHGCLAGVIDFGRFDWGDPWEEFFKLPKYTCQVSPYFAKGQVHGYFQDGIPDDFWPKYNLFVALNQHATLIGGIQHDRVQETLKKIERTVNTHDFQNGGPPAWYRLQ</sequence>
<dbReference type="EMBL" id="BORU01000001">
    <property type="protein sequence ID" value="GIO52072.1"/>
    <property type="molecule type" value="Genomic_DNA"/>
</dbReference>
<dbReference type="Pfam" id="PF01636">
    <property type="entry name" value="APH"/>
    <property type="match status" value="1"/>
</dbReference>
<feature type="domain" description="Aminoglycoside phosphotransferase" evidence="1">
    <location>
        <begin position="25"/>
        <end position="247"/>
    </location>
</feature>
<gene>
    <name evidence="2" type="ORF">J21TS7_03900</name>
</gene>
<accession>A0ABQ4L645</accession>